<evidence type="ECO:0000313" key="2">
    <source>
        <dbReference type="EMBL" id="KAJ4440928.1"/>
    </source>
</evidence>
<name>A0ABQ8T4P7_PERAM</name>
<keyword evidence="3" id="KW-1185">Reference proteome</keyword>
<keyword evidence="1" id="KW-0472">Membrane</keyword>
<protein>
    <submittedName>
        <fullName evidence="2">Uncharacterized protein</fullName>
    </submittedName>
</protein>
<keyword evidence="1" id="KW-0812">Transmembrane</keyword>
<sequence length="289" mass="33665">MECTVLISWKWNRAKDLNDDDDDDDDDDDGDIMQWFPTQSTVSSSSLARSPAESCNRAASGLRDFDNASHKTAFYFVPFMFALCLSVIRFIAEKNFSQTYVQSRQRIVGECKQSQDHLLLGVEGRNMLRPLYFILFYNSLVLFRAPRDGLLLMGWVWDEGENNRRNVWRNVKMPSIDVERQEIELQCSEKYSLHLQSDLMLNWGRCDYINSCNKDSRAGIAWLRFGAWKCVELEHVRRKYLPSSMLSQSMSWLACLDLMGNREWEQTTGLFLLKERKIRTSAVEVCDTN</sequence>
<feature type="transmembrane region" description="Helical" evidence="1">
    <location>
        <begin position="73"/>
        <end position="92"/>
    </location>
</feature>
<gene>
    <name evidence="2" type="ORF">ANN_10776</name>
</gene>
<accession>A0ABQ8T4P7</accession>
<dbReference type="EMBL" id="JAJSOF020000015">
    <property type="protein sequence ID" value="KAJ4440928.1"/>
    <property type="molecule type" value="Genomic_DNA"/>
</dbReference>
<evidence type="ECO:0000256" key="1">
    <source>
        <dbReference type="SAM" id="Phobius"/>
    </source>
</evidence>
<organism evidence="2 3">
    <name type="scientific">Periplaneta americana</name>
    <name type="common">American cockroach</name>
    <name type="synonym">Blatta americana</name>
    <dbReference type="NCBI Taxonomy" id="6978"/>
    <lineage>
        <taxon>Eukaryota</taxon>
        <taxon>Metazoa</taxon>
        <taxon>Ecdysozoa</taxon>
        <taxon>Arthropoda</taxon>
        <taxon>Hexapoda</taxon>
        <taxon>Insecta</taxon>
        <taxon>Pterygota</taxon>
        <taxon>Neoptera</taxon>
        <taxon>Polyneoptera</taxon>
        <taxon>Dictyoptera</taxon>
        <taxon>Blattodea</taxon>
        <taxon>Blattoidea</taxon>
        <taxon>Blattidae</taxon>
        <taxon>Blattinae</taxon>
        <taxon>Periplaneta</taxon>
    </lineage>
</organism>
<keyword evidence="1" id="KW-1133">Transmembrane helix</keyword>
<dbReference type="Proteomes" id="UP001148838">
    <property type="component" value="Unassembled WGS sequence"/>
</dbReference>
<reference evidence="2 3" key="1">
    <citation type="journal article" date="2022" name="Allergy">
        <title>Genome assembly and annotation of Periplaneta americana reveal a comprehensive cockroach allergen profile.</title>
        <authorList>
            <person name="Wang L."/>
            <person name="Xiong Q."/>
            <person name="Saelim N."/>
            <person name="Wang L."/>
            <person name="Nong W."/>
            <person name="Wan A.T."/>
            <person name="Shi M."/>
            <person name="Liu X."/>
            <person name="Cao Q."/>
            <person name="Hui J.H.L."/>
            <person name="Sookrung N."/>
            <person name="Leung T.F."/>
            <person name="Tungtrongchitr A."/>
            <person name="Tsui S.K.W."/>
        </authorList>
    </citation>
    <scope>NUCLEOTIDE SEQUENCE [LARGE SCALE GENOMIC DNA]</scope>
    <source>
        <strain evidence="2">PWHHKU_190912</strain>
    </source>
</reference>
<comment type="caution">
    <text evidence="2">The sequence shown here is derived from an EMBL/GenBank/DDBJ whole genome shotgun (WGS) entry which is preliminary data.</text>
</comment>
<proteinExistence type="predicted"/>
<evidence type="ECO:0000313" key="3">
    <source>
        <dbReference type="Proteomes" id="UP001148838"/>
    </source>
</evidence>